<evidence type="ECO:0000313" key="3">
    <source>
        <dbReference type="EMBL" id="CAD7693784.1"/>
    </source>
</evidence>
<dbReference type="Gene3D" id="6.10.250.1280">
    <property type="match status" value="1"/>
</dbReference>
<dbReference type="PANTHER" id="PTHR12377:SF2">
    <property type="entry name" value="CYTOSOLIC IRON-SULFUR ASSEMBLY COMPONENT 2A"/>
    <property type="match status" value="1"/>
</dbReference>
<gene>
    <name evidence="3" type="ORF">NYPRO_LOCUS26576</name>
</gene>
<reference evidence="3" key="1">
    <citation type="submission" date="2020-12" db="EMBL/GenBank/DDBJ databases">
        <authorList>
            <consortium name="Molecular Ecology Group"/>
        </authorList>
    </citation>
    <scope>NUCLEOTIDE SEQUENCE</scope>
    <source>
        <strain evidence="3">TBG_1078</strain>
    </source>
</reference>
<sequence length="118" mass="13853">MHLVNQDIQWRYTRLIEELEVARKSSVEVPERNEDYLVIIKFMLTIPHCSLTTLSGLCLRLEICFSEETHSTEENLNKQINDKEQVTATVETPNLQEIMKPYIFEPNSCYRSHLNLVV</sequence>
<dbReference type="InterPro" id="IPR034904">
    <property type="entry name" value="FSCA_dom_sf"/>
</dbReference>
<proteinExistence type="inferred from homology"/>
<accession>A0A811ZY12</accession>
<dbReference type="Proteomes" id="UP000645828">
    <property type="component" value="Unassembled WGS sequence"/>
</dbReference>
<keyword evidence="4" id="KW-1185">Reference proteome</keyword>
<dbReference type="GO" id="GO:0007059">
    <property type="term" value="P:chromosome segregation"/>
    <property type="evidence" value="ECO:0007669"/>
    <property type="project" value="UniProtKB-KW"/>
</dbReference>
<dbReference type="InterPro" id="IPR039796">
    <property type="entry name" value="MIP18"/>
</dbReference>
<evidence type="ECO:0000256" key="1">
    <source>
        <dbReference type="ARBA" id="ARBA00010381"/>
    </source>
</evidence>
<comment type="caution">
    <text evidence="3">The sequence shown here is derived from an EMBL/GenBank/DDBJ whole genome shotgun (WGS) entry which is preliminary data.</text>
</comment>
<evidence type="ECO:0000313" key="4">
    <source>
        <dbReference type="Proteomes" id="UP000645828"/>
    </source>
</evidence>
<dbReference type="Gene3D" id="3.30.300.130">
    <property type="entry name" value="Fe-S cluster assembly (FSCA)"/>
    <property type="match status" value="1"/>
</dbReference>
<protein>
    <submittedName>
        <fullName evidence="3">(raccoon dog) hypothetical protein</fullName>
    </submittedName>
</protein>
<evidence type="ECO:0000256" key="2">
    <source>
        <dbReference type="ARBA" id="ARBA00022829"/>
    </source>
</evidence>
<dbReference type="EMBL" id="CAJHUB010000785">
    <property type="protein sequence ID" value="CAD7693784.1"/>
    <property type="molecule type" value="Genomic_DNA"/>
</dbReference>
<dbReference type="PANTHER" id="PTHR12377">
    <property type="entry name" value="CYTOSOLIC IRON-SULFUR ASSEMBLY COMPONENT 2B-RELATED"/>
    <property type="match status" value="1"/>
</dbReference>
<comment type="similarity">
    <text evidence="1">Belongs to the MIP18 family.</text>
</comment>
<name>A0A811ZY12_NYCPR</name>
<keyword evidence="2" id="KW-0159">Chromosome partition</keyword>
<organism evidence="3 4">
    <name type="scientific">Nyctereutes procyonoides</name>
    <name type="common">Raccoon dog</name>
    <name type="synonym">Canis procyonoides</name>
    <dbReference type="NCBI Taxonomy" id="34880"/>
    <lineage>
        <taxon>Eukaryota</taxon>
        <taxon>Metazoa</taxon>
        <taxon>Chordata</taxon>
        <taxon>Craniata</taxon>
        <taxon>Vertebrata</taxon>
        <taxon>Euteleostomi</taxon>
        <taxon>Mammalia</taxon>
        <taxon>Eutheria</taxon>
        <taxon>Laurasiatheria</taxon>
        <taxon>Carnivora</taxon>
        <taxon>Caniformia</taxon>
        <taxon>Canidae</taxon>
        <taxon>Nyctereutes</taxon>
    </lineage>
</organism>
<dbReference type="GO" id="GO:0051604">
    <property type="term" value="P:protein maturation"/>
    <property type="evidence" value="ECO:0007669"/>
    <property type="project" value="InterPro"/>
</dbReference>
<dbReference type="AlphaFoldDB" id="A0A811ZY12"/>